<feature type="compositionally biased region" description="Acidic residues" evidence="8">
    <location>
        <begin position="134"/>
        <end position="156"/>
    </location>
</feature>
<dbReference type="InterPro" id="IPR011598">
    <property type="entry name" value="bHLH_dom"/>
</dbReference>
<comment type="caution">
    <text evidence="10">The sequence shown here is derived from an EMBL/GenBank/DDBJ whole genome shotgun (WGS) entry which is preliminary data.</text>
</comment>
<name>A0AA39G0Q2_MICHY</name>
<evidence type="ECO:0000256" key="7">
    <source>
        <dbReference type="SAM" id="Coils"/>
    </source>
</evidence>
<keyword evidence="5" id="KW-0804">Transcription</keyword>
<protein>
    <recommendedName>
        <fullName evidence="9">BHLH domain-containing protein</fullName>
    </recommendedName>
</protein>
<dbReference type="FunFam" id="4.10.280.10:FF:000019">
    <property type="entry name" value="Myc proto-oncogene protein"/>
    <property type="match status" value="1"/>
</dbReference>
<keyword evidence="11" id="KW-1185">Reference proteome</keyword>
<dbReference type="SMART" id="SM00353">
    <property type="entry name" value="HLH"/>
    <property type="match status" value="1"/>
</dbReference>
<evidence type="ECO:0000256" key="2">
    <source>
        <dbReference type="ARBA" id="ARBA00023015"/>
    </source>
</evidence>
<feature type="domain" description="BHLH" evidence="9">
    <location>
        <begin position="35"/>
        <end position="87"/>
    </location>
</feature>
<dbReference type="GO" id="GO:0090575">
    <property type="term" value="C:RNA polymerase II transcription regulator complex"/>
    <property type="evidence" value="ECO:0007669"/>
    <property type="project" value="TreeGrafter"/>
</dbReference>
<dbReference type="PRINTS" id="PR00044">
    <property type="entry name" value="LEUZIPPRMYC"/>
</dbReference>
<keyword evidence="7" id="KW-0175">Coiled coil</keyword>
<evidence type="ECO:0000256" key="6">
    <source>
        <dbReference type="ARBA" id="ARBA00023242"/>
    </source>
</evidence>
<evidence type="ECO:0000313" key="11">
    <source>
        <dbReference type="Proteomes" id="UP001168972"/>
    </source>
</evidence>
<keyword evidence="4" id="KW-0010">Activator</keyword>
<dbReference type="PROSITE" id="PS50888">
    <property type="entry name" value="BHLH"/>
    <property type="match status" value="1"/>
</dbReference>
<dbReference type="InterPro" id="IPR036638">
    <property type="entry name" value="HLH_DNA-bd_sf"/>
</dbReference>
<feature type="compositionally biased region" description="Acidic residues" evidence="8">
    <location>
        <begin position="1"/>
        <end position="20"/>
    </location>
</feature>
<evidence type="ECO:0000256" key="5">
    <source>
        <dbReference type="ARBA" id="ARBA00023163"/>
    </source>
</evidence>
<gene>
    <name evidence="10" type="ORF">PV327_007553</name>
</gene>
<evidence type="ECO:0000256" key="1">
    <source>
        <dbReference type="ARBA" id="ARBA00007628"/>
    </source>
</evidence>
<dbReference type="InterPro" id="IPR002418">
    <property type="entry name" value="Tscrpt_reg_Myc"/>
</dbReference>
<proteinExistence type="inferred from homology"/>
<feature type="coiled-coil region" evidence="7">
    <location>
        <begin position="77"/>
        <end position="118"/>
    </location>
</feature>
<dbReference type="Pfam" id="PF00010">
    <property type="entry name" value="HLH"/>
    <property type="match status" value="1"/>
</dbReference>
<dbReference type="SUPFAM" id="SSF47459">
    <property type="entry name" value="HLH, helix-loop-helix DNA-binding domain"/>
    <property type="match status" value="1"/>
</dbReference>
<keyword evidence="3" id="KW-0238">DNA-binding</keyword>
<dbReference type="EMBL" id="JAQQBR010000004">
    <property type="protein sequence ID" value="KAK0178684.1"/>
    <property type="molecule type" value="Genomic_DNA"/>
</dbReference>
<dbReference type="AlphaFoldDB" id="A0AA39G0Q2"/>
<reference evidence="10" key="1">
    <citation type="journal article" date="2023" name="bioRxiv">
        <title>Scaffold-level genome assemblies of two parasitoid biocontrol wasps reveal the parthenogenesis mechanism and an associated novel virus.</title>
        <authorList>
            <person name="Inwood S."/>
            <person name="Skelly J."/>
            <person name="Guhlin J."/>
            <person name="Harrop T."/>
            <person name="Goldson S."/>
            <person name="Dearden P."/>
        </authorList>
    </citation>
    <scope>NUCLEOTIDE SEQUENCE</scope>
    <source>
        <strain evidence="10">Lincoln</strain>
        <tissue evidence="10">Whole body</tissue>
    </source>
</reference>
<feature type="region of interest" description="Disordered" evidence="8">
    <location>
        <begin position="1"/>
        <end position="50"/>
    </location>
</feature>
<feature type="compositionally biased region" description="Basic and acidic residues" evidence="8">
    <location>
        <begin position="41"/>
        <end position="50"/>
    </location>
</feature>
<dbReference type="Gene3D" id="4.10.280.10">
    <property type="entry name" value="Helix-loop-helix DNA-binding domain"/>
    <property type="match status" value="1"/>
</dbReference>
<comment type="similarity">
    <text evidence="1">Belongs to the MAX family.</text>
</comment>
<reference evidence="10" key="2">
    <citation type="submission" date="2023-03" db="EMBL/GenBank/DDBJ databases">
        <authorList>
            <person name="Inwood S.N."/>
            <person name="Skelly J.G."/>
            <person name="Guhlin J."/>
            <person name="Harrop T.W.R."/>
            <person name="Goldson S.G."/>
            <person name="Dearden P.K."/>
        </authorList>
    </citation>
    <scope>NUCLEOTIDE SEQUENCE</scope>
    <source>
        <strain evidence="10">Lincoln</strain>
        <tissue evidence="10">Whole body</tissue>
    </source>
</reference>
<dbReference type="GO" id="GO:0046983">
    <property type="term" value="F:protein dimerization activity"/>
    <property type="evidence" value="ECO:0007669"/>
    <property type="project" value="InterPro"/>
</dbReference>
<keyword evidence="6" id="KW-0539">Nucleus</keyword>
<dbReference type="GO" id="GO:0003700">
    <property type="term" value="F:DNA-binding transcription factor activity"/>
    <property type="evidence" value="ECO:0007669"/>
    <property type="project" value="InterPro"/>
</dbReference>
<dbReference type="Proteomes" id="UP001168972">
    <property type="component" value="Unassembled WGS sequence"/>
</dbReference>
<evidence type="ECO:0000256" key="4">
    <source>
        <dbReference type="ARBA" id="ARBA00023159"/>
    </source>
</evidence>
<accession>A0AA39G0Q2</accession>
<dbReference type="PANTHER" id="PTHR10328">
    <property type="entry name" value="PROTEIN MAX MYC-ASSOCIATED FACTOR X"/>
    <property type="match status" value="1"/>
</dbReference>
<evidence type="ECO:0000259" key="9">
    <source>
        <dbReference type="PROSITE" id="PS50888"/>
    </source>
</evidence>
<dbReference type="PANTHER" id="PTHR10328:SF3">
    <property type="entry name" value="PROTEIN MAX"/>
    <property type="match status" value="1"/>
</dbReference>
<dbReference type="GO" id="GO:0045944">
    <property type="term" value="P:positive regulation of transcription by RNA polymerase II"/>
    <property type="evidence" value="ECO:0007669"/>
    <property type="project" value="TreeGrafter"/>
</dbReference>
<evidence type="ECO:0000256" key="3">
    <source>
        <dbReference type="ARBA" id="ARBA00023125"/>
    </source>
</evidence>
<feature type="region of interest" description="Disordered" evidence="8">
    <location>
        <begin position="129"/>
        <end position="159"/>
    </location>
</feature>
<organism evidence="10 11">
    <name type="scientific">Microctonus hyperodae</name>
    <name type="common">Parasitoid wasp</name>
    <dbReference type="NCBI Taxonomy" id="165561"/>
    <lineage>
        <taxon>Eukaryota</taxon>
        <taxon>Metazoa</taxon>
        <taxon>Ecdysozoa</taxon>
        <taxon>Arthropoda</taxon>
        <taxon>Hexapoda</taxon>
        <taxon>Insecta</taxon>
        <taxon>Pterygota</taxon>
        <taxon>Neoptera</taxon>
        <taxon>Endopterygota</taxon>
        <taxon>Hymenoptera</taxon>
        <taxon>Apocrita</taxon>
        <taxon>Ichneumonoidea</taxon>
        <taxon>Braconidae</taxon>
        <taxon>Euphorinae</taxon>
        <taxon>Microctonus</taxon>
    </lineage>
</organism>
<dbReference type="GO" id="GO:0003677">
    <property type="term" value="F:DNA binding"/>
    <property type="evidence" value="ECO:0007669"/>
    <property type="project" value="UniProtKB-KW"/>
</dbReference>
<keyword evidence="2" id="KW-0805">Transcription regulation</keyword>
<evidence type="ECO:0000256" key="8">
    <source>
        <dbReference type="SAM" id="MobiDB-lite"/>
    </source>
</evidence>
<dbReference type="CDD" id="cd11406">
    <property type="entry name" value="bHLHzip_Max"/>
    <property type="match status" value="1"/>
</dbReference>
<evidence type="ECO:0000313" key="10">
    <source>
        <dbReference type="EMBL" id="KAK0178684.1"/>
    </source>
</evidence>
<sequence length="172" mass="19680">MSDDDQDIDIESDEEDEDSDFQQLPECPQSYTQAEKRAHHNALERKRRDHIKDSFSNLRDTVIALKGEKVASRVQILKRAAEYIDEARDKAIKQQENIDSLRRQNFILESELKILENAVMNNIAAGSCGVPIPELDDDSNYESETETSDSESEDVVEPVKKIKTEPVEWVQS</sequence>